<dbReference type="InterPro" id="IPR050071">
    <property type="entry name" value="Dehydroquinate_synthase"/>
</dbReference>
<dbReference type="EMBL" id="AYSO01000015">
    <property type="protein sequence ID" value="KIE47100.1"/>
    <property type="molecule type" value="Genomic_DNA"/>
</dbReference>
<keyword evidence="18" id="KW-0170">Cobalt</keyword>
<dbReference type="Proteomes" id="UP000031366">
    <property type="component" value="Unassembled WGS sequence"/>
</dbReference>
<evidence type="ECO:0000313" key="23">
    <source>
        <dbReference type="Proteomes" id="UP000031366"/>
    </source>
</evidence>
<dbReference type="OrthoDB" id="9806583at2"/>
<dbReference type="AlphaFoldDB" id="A0A0C1UID5"/>
<dbReference type="CDD" id="cd08195">
    <property type="entry name" value="DHQS"/>
    <property type="match status" value="1"/>
</dbReference>
<evidence type="ECO:0000256" key="16">
    <source>
        <dbReference type="ARBA" id="ARBA00023141"/>
    </source>
</evidence>
<evidence type="ECO:0000256" key="18">
    <source>
        <dbReference type="ARBA" id="ARBA00023285"/>
    </source>
</evidence>
<evidence type="ECO:0000256" key="7">
    <source>
        <dbReference type="ARBA" id="ARBA00005412"/>
    </source>
</evidence>
<reference evidence="22 23" key="1">
    <citation type="journal article" date="2015" name="Infect. Genet. Evol.">
        <title>Genomic sequences of six botulinum neurotoxin-producing strains representing three clostridial species illustrate the mobility and diversity of botulinum neurotoxin genes.</title>
        <authorList>
            <person name="Smith T.J."/>
            <person name="Hill K.K."/>
            <person name="Xie G."/>
            <person name="Foley B.T."/>
            <person name="Williamson C.H."/>
            <person name="Foster J.T."/>
            <person name="Johnson S.L."/>
            <person name="Chertkov O."/>
            <person name="Teshima H."/>
            <person name="Gibbons H.S."/>
            <person name="Johnsky L.A."/>
            <person name="Karavis M.A."/>
            <person name="Smith L.A."/>
        </authorList>
    </citation>
    <scope>NUCLEOTIDE SEQUENCE [LARGE SCALE GENOMIC DNA]</scope>
    <source>
        <strain evidence="22 23">CDC 2741</strain>
    </source>
</reference>
<dbReference type="GO" id="GO:0005737">
    <property type="term" value="C:cytoplasm"/>
    <property type="evidence" value="ECO:0007669"/>
    <property type="project" value="UniProtKB-SubCell"/>
</dbReference>
<keyword evidence="16" id="KW-0057">Aromatic amino acid biosynthesis</keyword>
<evidence type="ECO:0000256" key="1">
    <source>
        <dbReference type="ARBA" id="ARBA00001393"/>
    </source>
</evidence>
<keyword evidence="13" id="KW-0547">Nucleotide-binding</keyword>
<dbReference type="GO" id="GO:0008652">
    <property type="term" value="P:amino acid biosynthetic process"/>
    <property type="evidence" value="ECO:0007669"/>
    <property type="project" value="UniProtKB-KW"/>
</dbReference>
<dbReference type="Pfam" id="PF24621">
    <property type="entry name" value="DHQS_C"/>
    <property type="match status" value="1"/>
</dbReference>
<keyword evidence="23" id="KW-1185">Reference proteome</keyword>
<evidence type="ECO:0000256" key="12">
    <source>
        <dbReference type="ARBA" id="ARBA00022723"/>
    </source>
</evidence>
<evidence type="ECO:0000256" key="6">
    <source>
        <dbReference type="ARBA" id="ARBA00004661"/>
    </source>
</evidence>
<dbReference type="GO" id="GO:0009073">
    <property type="term" value="P:aromatic amino acid family biosynthetic process"/>
    <property type="evidence" value="ECO:0007669"/>
    <property type="project" value="UniProtKB-KW"/>
</dbReference>
<comment type="pathway">
    <text evidence="6">Metabolic intermediate biosynthesis; chorismate biosynthesis; chorismate from D-erythrose 4-phosphate and phosphoenolpyruvate: step 2/7.</text>
</comment>
<dbReference type="Pfam" id="PF01761">
    <property type="entry name" value="DHQ_synthase"/>
    <property type="match status" value="1"/>
</dbReference>
<name>A0A0C1UID5_9CLOT</name>
<dbReference type="STRING" id="29341.RSJ17_12515"/>
<evidence type="ECO:0000256" key="19">
    <source>
        <dbReference type="NCBIfam" id="TIGR01357"/>
    </source>
</evidence>
<keyword evidence="14" id="KW-0862">Zinc</keyword>
<comment type="cofactor">
    <cofactor evidence="3">
        <name>Co(2+)</name>
        <dbReference type="ChEBI" id="CHEBI:48828"/>
    </cofactor>
</comment>
<evidence type="ECO:0000256" key="17">
    <source>
        <dbReference type="ARBA" id="ARBA00023239"/>
    </source>
</evidence>
<dbReference type="InterPro" id="IPR030963">
    <property type="entry name" value="DHQ_synth_fam"/>
</dbReference>
<comment type="cofactor">
    <cofactor evidence="4">
        <name>Zn(2+)</name>
        <dbReference type="ChEBI" id="CHEBI:29105"/>
    </cofactor>
</comment>
<evidence type="ECO:0000256" key="5">
    <source>
        <dbReference type="ARBA" id="ARBA00004496"/>
    </source>
</evidence>
<evidence type="ECO:0000256" key="3">
    <source>
        <dbReference type="ARBA" id="ARBA00001941"/>
    </source>
</evidence>
<dbReference type="PIRSF" id="PIRSF001455">
    <property type="entry name" value="DHQ_synth"/>
    <property type="match status" value="1"/>
</dbReference>
<dbReference type="GO" id="GO:0003856">
    <property type="term" value="F:3-dehydroquinate synthase activity"/>
    <property type="evidence" value="ECO:0007669"/>
    <property type="project" value="UniProtKB-UniRule"/>
</dbReference>
<dbReference type="EC" id="4.2.3.4" evidence="8 19"/>
<dbReference type="RefSeq" id="WP_039632609.1">
    <property type="nucleotide sequence ID" value="NZ_AYSO01000015.1"/>
</dbReference>
<evidence type="ECO:0000256" key="2">
    <source>
        <dbReference type="ARBA" id="ARBA00001911"/>
    </source>
</evidence>
<evidence type="ECO:0000259" key="21">
    <source>
        <dbReference type="Pfam" id="PF24621"/>
    </source>
</evidence>
<evidence type="ECO:0000256" key="11">
    <source>
        <dbReference type="ARBA" id="ARBA00022605"/>
    </source>
</evidence>
<comment type="subcellular location">
    <subcellularLocation>
        <location evidence="5">Cytoplasm</location>
    </subcellularLocation>
</comment>
<gene>
    <name evidence="22" type="primary">aroB</name>
    <name evidence="22" type="ORF">U732_1546</name>
</gene>
<comment type="caution">
    <text evidence="22">The sequence shown here is derived from an EMBL/GenBank/DDBJ whole genome shotgun (WGS) entry which is preliminary data.</text>
</comment>
<evidence type="ECO:0000256" key="9">
    <source>
        <dbReference type="ARBA" id="ARBA00017684"/>
    </source>
</evidence>
<dbReference type="SUPFAM" id="SSF56796">
    <property type="entry name" value="Dehydroquinate synthase-like"/>
    <property type="match status" value="1"/>
</dbReference>
<organism evidence="22 23">
    <name type="scientific">Clostridium argentinense CDC 2741</name>
    <dbReference type="NCBI Taxonomy" id="1418104"/>
    <lineage>
        <taxon>Bacteria</taxon>
        <taxon>Bacillati</taxon>
        <taxon>Bacillota</taxon>
        <taxon>Clostridia</taxon>
        <taxon>Eubacteriales</taxon>
        <taxon>Clostridiaceae</taxon>
        <taxon>Clostridium</taxon>
    </lineage>
</organism>
<feature type="domain" description="3-dehydroquinate synthase N-terminal" evidence="20">
    <location>
        <begin position="67"/>
        <end position="179"/>
    </location>
</feature>
<dbReference type="PANTHER" id="PTHR43622">
    <property type="entry name" value="3-DEHYDROQUINATE SYNTHASE"/>
    <property type="match status" value="1"/>
</dbReference>
<keyword evidence="11" id="KW-0028">Amino-acid biosynthesis</keyword>
<dbReference type="InterPro" id="IPR016037">
    <property type="entry name" value="DHQ_synth_AroB"/>
</dbReference>
<dbReference type="PANTHER" id="PTHR43622:SF7">
    <property type="entry name" value="3-DEHYDROQUINATE SYNTHASE, CHLOROPLASTIC"/>
    <property type="match status" value="1"/>
</dbReference>
<evidence type="ECO:0000256" key="14">
    <source>
        <dbReference type="ARBA" id="ARBA00022833"/>
    </source>
</evidence>
<evidence type="ECO:0000256" key="15">
    <source>
        <dbReference type="ARBA" id="ARBA00023027"/>
    </source>
</evidence>
<evidence type="ECO:0000256" key="8">
    <source>
        <dbReference type="ARBA" id="ARBA00013031"/>
    </source>
</evidence>
<comment type="cofactor">
    <cofactor evidence="2">
        <name>NAD(+)</name>
        <dbReference type="ChEBI" id="CHEBI:57540"/>
    </cofactor>
</comment>
<keyword evidence="10" id="KW-0963">Cytoplasm</keyword>
<keyword evidence="17 22" id="KW-0456">Lyase</keyword>
<dbReference type="GO" id="GO:0009423">
    <property type="term" value="P:chorismate biosynthetic process"/>
    <property type="evidence" value="ECO:0007669"/>
    <property type="project" value="UniProtKB-UniRule"/>
</dbReference>
<evidence type="ECO:0000259" key="20">
    <source>
        <dbReference type="Pfam" id="PF01761"/>
    </source>
</evidence>
<proteinExistence type="inferred from homology"/>
<dbReference type="Gene3D" id="1.20.1090.10">
    <property type="entry name" value="Dehydroquinate synthase-like - alpha domain"/>
    <property type="match status" value="1"/>
</dbReference>
<evidence type="ECO:0000256" key="13">
    <source>
        <dbReference type="ARBA" id="ARBA00022741"/>
    </source>
</evidence>
<evidence type="ECO:0000313" key="22">
    <source>
        <dbReference type="EMBL" id="KIE47100.1"/>
    </source>
</evidence>
<dbReference type="GO" id="GO:0000166">
    <property type="term" value="F:nucleotide binding"/>
    <property type="evidence" value="ECO:0007669"/>
    <property type="project" value="UniProtKB-KW"/>
</dbReference>
<dbReference type="InterPro" id="IPR030960">
    <property type="entry name" value="DHQS/DOIS_N"/>
</dbReference>
<comment type="similarity">
    <text evidence="7">Belongs to the sugar phosphate cyclases superfamily. Dehydroquinate synthase family.</text>
</comment>
<protein>
    <recommendedName>
        <fullName evidence="9 19">3-dehydroquinate synthase</fullName>
        <ecNumber evidence="8 19">4.2.3.4</ecNumber>
    </recommendedName>
</protein>
<comment type="catalytic activity">
    <reaction evidence="1">
        <text>7-phospho-2-dehydro-3-deoxy-D-arabino-heptonate = 3-dehydroquinate + phosphate</text>
        <dbReference type="Rhea" id="RHEA:21968"/>
        <dbReference type="ChEBI" id="CHEBI:32364"/>
        <dbReference type="ChEBI" id="CHEBI:43474"/>
        <dbReference type="ChEBI" id="CHEBI:58394"/>
        <dbReference type="EC" id="4.2.3.4"/>
    </reaction>
</comment>
<dbReference type="NCBIfam" id="TIGR01357">
    <property type="entry name" value="aroB"/>
    <property type="match status" value="1"/>
</dbReference>
<accession>A0A0C1UID5</accession>
<dbReference type="InterPro" id="IPR056179">
    <property type="entry name" value="DHQS_C"/>
</dbReference>
<dbReference type="FunFam" id="3.40.50.1970:FF:000007">
    <property type="entry name" value="Pentafunctional AROM polypeptide"/>
    <property type="match status" value="1"/>
</dbReference>
<feature type="domain" description="3-dehydroquinate synthase C-terminal" evidence="21">
    <location>
        <begin position="181"/>
        <end position="323"/>
    </location>
</feature>
<sequence length="362" mass="41392">MKEICINNRNKNYKVYIDNDISKIFLAFNEHKLKSTDKFYIITDDKVYSLYEKKLKLLMKDYNYKIFVFNQGEENKTYKTVEGIYDFLIENNADRNSILIAFGGGIVGDIVGFVAATFMRGVKYINVPTTLISQVDSAIGGKVAYNIKGIKNAIGCFYDPIFVFASVNFLKTLNKMQFISGLGEVIKYGLIESPELLKYIKENIKAIIELENDKLLYIVKECLKIKASVVEKDYEDLGYRNILNFGHTIGHAIESDSNYLIPHGIAVALGSLTSIKISEMKLKLNTNIYKEIENLYKKIDIETFYKVDNLDLFLYSIKHDKKMEGNNIKFTLLEDVGACKIKIDVSEEEIIEALKESIGRSY</sequence>
<evidence type="ECO:0000256" key="4">
    <source>
        <dbReference type="ARBA" id="ARBA00001947"/>
    </source>
</evidence>
<dbReference type="GO" id="GO:0046872">
    <property type="term" value="F:metal ion binding"/>
    <property type="evidence" value="ECO:0007669"/>
    <property type="project" value="UniProtKB-KW"/>
</dbReference>
<evidence type="ECO:0000256" key="10">
    <source>
        <dbReference type="ARBA" id="ARBA00022490"/>
    </source>
</evidence>
<keyword evidence="15" id="KW-0520">NAD</keyword>
<dbReference type="Gene3D" id="3.40.50.1970">
    <property type="match status" value="1"/>
</dbReference>
<keyword evidence="12" id="KW-0479">Metal-binding</keyword>